<dbReference type="eggNOG" id="COG4771">
    <property type="taxonomic scope" value="Bacteria"/>
</dbReference>
<dbReference type="Proteomes" id="UP000011910">
    <property type="component" value="Unassembled WGS sequence"/>
</dbReference>
<evidence type="ECO:0000313" key="7">
    <source>
        <dbReference type="Proteomes" id="UP000011910"/>
    </source>
</evidence>
<dbReference type="PATRIC" id="fig|1279009.4.peg.3319"/>
<keyword evidence="2" id="KW-0472">Membrane</keyword>
<dbReference type="Gene3D" id="2.40.170.20">
    <property type="entry name" value="TonB-dependent receptor, beta-barrel domain"/>
    <property type="match status" value="1"/>
</dbReference>
<organism evidence="6 7">
    <name type="scientific">Cesiribacter andamanensis AMV16</name>
    <dbReference type="NCBI Taxonomy" id="1279009"/>
    <lineage>
        <taxon>Bacteria</taxon>
        <taxon>Pseudomonadati</taxon>
        <taxon>Bacteroidota</taxon>
        <taxon>Cytophagia</taxon>
        <taxon>Cytophagales</taxon>
        <taxon>Cesiribacteraceae</taxon>
        <taxon>Cesiribacter</taxon>
    </lineage>
</organism>
<comment type="subcellular location">
    <subcellularLocation>
        <location evidence="1">Cell outer membrane</location>
    </subcellularLocation>
</comment>
<evidence type="ECO:0000313" key="6">
    <source>
        <dbReference type="EMBL" id="EMR01593.1"/>
    </source>
</evidence>
<protein>
    <recommendedName>
        <fullName evidence="5">TonB-dependent transporter Oar-like beta-barrel domain-containing protein</fullName>
    </recommendedName>
</protein>
<evidence type="ECO:0000256" key="2">
    <source>
        <dbReference type="ARBA" id="ARBA00023136"/>
    </source>
</evidence>
<dbReference type="Pfam" id="PF25183">
    <property type="entry name" value="OMP_b-brl_4"/>
    <property type="match status" value="1"/>
</dbReference>
<dbReference type="RefSeq" id="WP_009196654.1">
    <property type="nucleotide sequence ID" value="NZ_AODQ01000103.1"/>
</dbReference>
<sequence length="1088" mass="120260">MKQILLTFLFTASCLLPAMVVGQGVTTASMSGVVSSSDGTTLPGANVIAVHQPSGTQYGVATRGDGSFTIPAMRVGGPYRVTVSFVGYETRIFDGIDLRLGQNFTLNAILTDEGQTLDAVEVVGRRNPVLNSERTGAATNISNEAINSLPTISRSIDDFTRLTPQSSGRSFGGQDARFNNLTIDGSIFNNSFGLSSTPGGQTRSTPISLDAIEQIQVNLAPYDVRQGGFTGAGINAITRQGNNDFSGSVFYNFRSERFVGKEARGTEVVTDVFDVKQYGFRLGGPIIKNKLFFFVNGESERRTDPATPFIAAAPGREGNNVTRVQKAELDQLRSFLIERYGYDPGEYEGYPLETQSDKILARLDWNINNNHKFSLRYNQLKSFTDVLASQSGAFNGRRSNLFALNFQASNYIIHNDIYSIIGELNSTFGNKFSNNFIAGYTANRDYRDSRGGIFPLVDILQDGRNYTTFGYEPFTPNNRLDTDTWQAQNNFTAYLTGHTITAGVNFESFTFGNTFTPNYYGRYVFNSLDEFYRAANGENVTYRQFEQTYSALPGGALPTATTEAYQVGAYIQDEIEPFQNFKVTAGLRIDVPFFGNTALNNPAVEQLSFRNPEGETQRFSTSKLPDAHILWSPRVGLNWDVLGDRSLQVRGGTGLFSGRPAFVWVSNQVGNNGVLTGSNRVNNPTTGGDDPTVTYYPFTGAIDNNIPANPTLPSTIGLAFVDNDFRFPQVWRSNLAIDKELPGNIVATLEGIYNHSVYNVFYYNANQTTSVGNMVGPDSRPVYAGNDAGNRINSNITDATVLTNYQGGYSYSITGQLQKTFEGGLYAMVAYNFGEAKDIQSAGSQAFSSFRDNRTVRGNNYPDLAFSENDQRHRLISSLSYRKEYLKNTASQVSLFYELRNQGRFSYTYSGDANGDQLFGNDLIYVPTSEELQNMAFLPLSTGGATYSEDAQRNYFETLIQQNEYLRSRRGMYAERNGAILPWVGQLDLSFQQEFFVNVGGKRNTLQLRADIINFGNMLNNNWGVSQFATNASPLRVASLTEGETAGQYTPTYQLNTTSGVLRTDSYRYGSGIGDVWQMQLGVRYTFN</sequence>
<dbReference type="AlphaFoldDB" id="M7MYQ6"/>
<dbReference type="Gene3D" id="2.60.40.1120">
    <property type="entry name" value="Carboxypeptidase-like, regulatory domain"/>
    <property type="match status" value="1"/>
</dbReference>
<dbReference type="Pfam" id="PF13620">
    <property type="entry name" value="CarboxypepD_reg"/>
    <property type="match status" value="1"/>
</dbReference>
<comment type="caution">
    <text evidence="6">The sequence shown here is derived from an EMBL/GenBank/DDBJ whole genome shotgun (WGS) entry which is preliminary data.</text>
</comment>
<proteinExistence type="predicted"/>
<feature type="chain" id="PRO_5004081470" description="TonB-dependent transporter Oar-like beta-barrel domain-containing protein" evidence="4">
    <location>
        <begin position="19"/>
        <end position="1088"/>
    </location>
</feature>
<evidence type="ECO:0000259" key="5">
    <source>
        <dbReference type="Pfam" id="PF25183"/>
    </source>
</evidence>
<dbReference type="InterPro" id="IPR036942">
    <property type="entry name" value="Beta-barrel_TonB_sf"/>
</dbReference>
<dbReference type="EMBL" id="AODQ01000103">
    <property type="protein sequence ID" value="EMR01593.1"/>
    <property type="molecule type" value="Genomic_DNA"/>
</dbReference>
<reference evidence="6 7" key="1">
    <citation type="journal article" date="2013" name="Genome Announc.">
        <title>Draft Genome Sequence of Cesiribacter andamanensis Strain AMV16T, Isolated from a Soil Sample from a Mud Volcano in the Andaman Islands, India.</title>
        <authorList>
            <person name="Shivaji S."/>
            <person name="Ara S."/>
            <person name="Begum Z."/>
            <person name="Srinivas T.N."/>
            <person name="Singh A."/>
            <person name="Kumar Pinnaka A."/>
        </authorList>
    </citation>
    <scope>NUCLEOTIDE SEQUENCE [LARGE SCALE GENOMIC DNA]</scope>
    <source>
        <strain evidence="6 7">AMV16</strain>
    </source>
</reference>
<dbReference type="SUPFAM" id="SSF49464">
    <property type="entry name" value="Carboxypeptidase regulatory domain-like"/>
    <property type="match status" value="1"/>
</dbReference>
<keyword evidence="3" id="KW-0998">Cell outer membrane</keyword>
<evidence type="ECO:0000256" key="1">
    <source>
        <dbReference type="ARBA" id="ARBA00004442"/>
    </source>
</evidence>
<evidence type="ECO:0000256" key="4">
    <source>
        <dbReference type="SAM" id="SignalP"/>
    </source>
</evidence>
<gene>
    <name evidence="6" type="ORF">ADICEAN_03271</name>
</gene>
<dbReference type="GO" id="GO:0009279">
    <property type="term" value="C:cell outer membrane"/>
    <property type="evidence" value="ECO:0007669"/>
    <property type="project" value="UniProtKB-SubCell"/>
</dbReference>
<accession>M7MYQ6</accession>
<dbReference type="SUPFAM" id="SSF56935">
    <property type="entry name" value="Porins"/>
    <property type="match status" value="1"/>
</dbReference>
<name>M7MYQ6_9BACT</name>
<dbReference type="STRING" id="1279009.ADICEAN_03271"/>
<feature type="signal peptide" evidence="4">
    <location>
        <begin position="1"/>
        <end position="18"/>
    </location>
</feature>
<feature type="domain" description="TonB-dependent transporter Oar-like beta-barrel" evidence="5">
    <location>
        <begin position="237"/>
        <end position="1024"/>
    </location>
</feature>
<evidence type="ECO:0000256" key="3">
    <source>
        <dbReference type="ARBA" id="ARBA00023237"/>
    </source>
</evidence>
<keyword evidence="4" id="KW-0732">Signal</keyword>
<dbReference type="InterPro" id="IPR057601">
    <property type="entry name" value="Oar-like_b-barrel"/>
</dbReference>
<dbReference type="InterPro" id="IPR008969">
    <property type="entry name" value="CarboxyPept-like_regulatory"/>
</dbReference>
<keyword evidence="7" id="KW-1185">Reference proteome</keyword>